<keyword evidence="2" id="KW-1185">Reference proteome</keyword>
<evidence type="ECO:0000313" key="2">
    <source>
        <dbReference type="Proteomes" id="UP000501690"/>
    </source>
</evidence>
<proteinExistence type="predicted"/>
<name>A0A4D6NP93_VIGUN</name>
<dbReference type="AlphaFoldDB" id="A0A4D6NP93"/>
<reference evidence="1 2" key="1">
    <citation type="submission" date="2019-04" db="EMBL/GenBank/DDBJ databases">
        <title>An improved genome assembly and genetic linkage map for asparagus bean, Vigna unguiculata ssp. sesquipedialis.</title>
        <authorList>
            <person name="Xia Q."/>
            <person name="Zhang R."/>
            <person name="Dong Y."/>
        </authorList>
    </citation>
    <scope>NUCLEOTIDE SEQUENCE [LARGE SCALE GENOMIC DNA]</scope>
    <source>
        <tissue evidence="1">Leaf</tissue>
    </source>
</reference>
<accession>A0A4D6NP93</accession>
<dbReference type="EMBL" id="CP039355">
    <property type="protein sequence ID" value="QCE14761.1"/>
    <property type="molecule type" value="Genomic_DNA"/>
</dbReference>
<protein>
    <submittedName>
        <fullName evidence="1">Uncharacterized protein</fullName>
    </submittedName>
</protein>
<gene>
    <name evidence="1" type="ORF">DEO72_LG11g1766</name>
</gene>
<sequence>MAAMVSWWLQARDGRRCGGPARCTRGGGPAVCVAGSLWWTAKRWWLAVVAVFLTVSNVN</sequence>
<organism evidence="1 2">
    <name type="scientific">Vigna unguiculata</name>
    <name type="common">Cowpea</name>
    <dbReference type="NCBI Taxonomy" id="3917"/>
    <lineage>
        <taxon>Eukaryota</taxon>
        <taxon>Viridiplantae</taxon>
        <taxon>Streptophyta</taxon>
        <taxon>Embryophyta</taxon>
        <taxon>Tracheophyta</taxon>
        <taxon>Spermatophyta</taxon>
        <taxon>Magnoliopsida</taxon>
        <taxon>eudicotyledons</taxon>
        <taxon>Gunneridae</taxon>
        <taxon>Pentapetalae</taxon>
        <taxon>rosids</taxon>
        <taxon>fabids</taxon>
        <taxon>Fabales</taxon>
        <taxon>Fabaceae</taxon>
        <taxon>Papilionoideae</taxon>
        <taxon>50 kb inversion clade</taxon>
        <taxon>NPAAA clade</taxon>
        <taxon>indigoferoid/millettioid clade</taxon>
        <taxon>Phaseoleae</taxon>
        <taxon>Vigna</taxon>
    </lineage>
</organism>
<dbReference type="Proteomes" id="UP000501690">
    <property type="component" value="Linkage Group LG11"/>
</dbReference>
<evidence type="ECO:0000313" key="1">
    <source>
        <dbReference type="EMBL" id="QCE14761.1"/>
    </source>
</evidence>